<dbReference type="RefSeq" id="WP_218595372.1">
    <property type="nucleotide sequence ID" value="NZ_JADQDE010000009.1"/>
</dbReference>
<gene>
    <name evidence="2" type="ORF">I4I82_05340</name>
</gene>
<protein>
    <submittedName>
        <fullName evidence="2">DUF5615 family PIN-like protein</fullName>
    </submittedName>
</protein>
<keyword evidence="3" id="KW-1185">Reference proteome</keyword>
<evidence type="ECO:0000259" key="1">
    <source>
        <dbReference type="Pfam" id="PF18480"/>
    </source>
</evidence>
<proteinExistence type="predicted"/>
<sequence length="122" mass="13142">MRLLLDNNLSPRLIDIMSTGGWDVVHVASMGLRAASDRVVLEAARTDDRILVSADTDFGTLLATSHAPHPSVVLVRRVAGRRVEELAGLLLANLPAVEDDLLRGSVVVIGDDSIRIRSLPID</sequence>
<evidence type="ECO:0000313" key="2">
    <source>
        <dbReference type="EMBL" id="MBW0127102.1"/>
    </source>
</evidence>
<dbReference type="EMBL" id="JADQDF010000001">
    <property type="protein sequence ID" value="MBW0127102.1"/>
    <property type="molecule type" value="Genomic_DNA"/>
</dbReference>
<organism evidence="2 3">
    <name type="scientific">Pseudonocardia oceani</name>
    <dbReference type="NCBI Taxonomy" id="2792013"/>
    <lineage>
        <taxon>Bacteria</taxon>
        <taxon>Bacillati</taxon>
        <taxon>Actinomycetota</taxon>
        <taxon>Actinomycetes</taxon>
        <taxon>Pseudonocardiales</taxon>
        <taxon>Pseudonocardiaceae</taxon>
        <taxon>Pseudonocardia</taxon>
    </lineage>
</organism>
<comment type="caution">
    <text evidence="2">The sequence shown here is derived from an EMBL/GenBank/DDBJ whole genome shotgun (WGS) entry which is preliminary data.</text>
</comment>
<dbReference type="Proteomes" id="UP000694300">
    <property type="component" value="Unassembled WGS sequence"/>
</dbReference>
<dbReference type="Pfam" id="PF18480">
    <property type="entry name" value="DUF5615"/>
    <property type="match status" value="1"/>
</dbReference>
<reference evidence="2 3" key="1">
    <citation type="submission" date="2020-11" db="EMBL/GenBank/DDBJ databases">
        <title>Pseudonocardia abyssalis sp. nov. and Pseudonocardia oceani sp. nov., description and phylogenomic analysis of two novel actinomycetes isolated from the deep Southern Ocean.</title>
        <authorList>
            <person name="Parra J."/>
        </authorList>
    </citation>
    <scope>NUCLEOTIDE SEQUENCE [LARGE SCALE GENOMIC DNA]</scope>
    <source>
        <strain evidence="3">KRD185</strain>
    </source>
</reference>
<accession>A0ABS6U4D8</accession>
<name>A0ABS6U4D8_9PSEU</name>
<dbReference type="InterPro" id="IPR041049">
    <property type="entry name" value="DUF5615"/>
</dbReference>
<feature type="domain" description="DUF5615" evidence="1">
    <location>
        <begin position="1"/>
        <end position="110"/>
    </location>
</feature>
<evidence type="ECO:0000313" key="3">
    <source>
        <dbReference type="Proteomes" id="UP000694300"/>
    </source>
</evidence>